<comment type="caution">
    <text evidence="2">The sequence shown here is derived from an EMBL/GenBank/DDBJ whole genome shotgun (WGS) entry which is preliminary data.</text>
</comment>
<evidence type="ECO:0000313" key="2">
    <source>
        <dbReference type="EMBL" id="GAF84407.1"/>
    </source>
</evidence>
<dbReference type="EMBL" id="BARS01003581">
    <property type="protein sequence ID" value="GAF84407.1"/>
    <property type="molecule type" value="Genomic_DNA"/>
</dbReference>
<protein>
    <recommendedName>
        <fullName evidence="3">RING-type domain-containing protein</fullName>
    </recommendedName>
</protein>
<dbReference type="Gene3D" id="1.20.120.1750">
    <property type="match status" value="1"/>
</dbReference>
<reference evidence="2" key="1">
    <citation type="journal article" date="2014" name="Front. Microbiol.">
        <title>High frequency of phylogenetically diverse reductive dehalogenase-homologous genes in deep subseafloor sedimentary metagenomes.</title>
        <authorList>
            <person name="Kawai M."/>
            <person name="Futagami T."/>
            <person name="Toyoda A."/>
            <person name="Takaki Y."/>
            <person name="Nishi S."/>
            <person name="Hori S."/>
            <person name="Arai W."/>
            <person name="Tsubouchi T."/>
            <person name="Morono Y."/>
            <person name="Uchiyama I."/>
            <person name="Ito T."/>
            <person name="Fujiyama A."/>
            <person name="Inagaki F."/>
            <person name="Takami H."/>
        </authorList>
    </citation>
    <scope>NUCLEOTIDE SEQUENCE</scope>
    <source>
        <strain evidence="2">Expedition CK06-06</strain>
    </source>
</reference>
<dbReference type="AlphaFoldDB" id="X0T890"/>
<dbReference type="SUPFAM" id="SSF57850">
    <property type="entry name" value="RING/U-box"/>
    <property type="match status" value="1"/>
</dbReference>
<sequence length="390" mass="45091">MPAVENYMKIGTMKKEINEDQVEYDKLREQLEKLKRKINTTKHNIKRYERGETGAEEKKREFKRKCGVEGCRGFLSSQWKCGLCATFTCPHCFDVLGKEKNCGHVCDPNNVESANMIKKETKPCPSCATPIFKIQGCDQMWCTQCHIAFSWKSGMRVNGVIHNPHFYQWQREGGGNAPIQTPGAQVCGGLPGAWNFRRQLNRIIRGDPYKSSTLSNLVMGLHSGCAHFQHWELDRLRRDCQNAADNKNLRIKYLCKEITEEVLMTKLQQQDKKREKKMAQLQIYELLNTVFLENLNDIQQLILTPVDIIQSNRKKFIESLYKTCDKNLKRCHKVRIYANKNLARISTIYSQSVGVLDDKFRSRSNKYKSVCDLEGIYTTCPMLNLMPQEA</sequence>
<accession>X0T890</accession>
<name>X0T890_9ZZZZ</name>
<gene>
    <name evidence="2" type="ORF">S01H1_06943</name>
</gene>
<keyword evidence="1" id="KW-0175">Coiled coil</keyword>
<evidence type="ECO:0008006" key="3">
    <source>
        <dbReference type="Google" id="ProtNLM"/>
    </source>
</evidence>
<organism evidence="2">
    <name type="scientific">marine sediment metagenome</name>
    <dbReference type="NCBI Taxonomy" id="412755"/>
    <lineage>
        <taxon>unclassified sequences</taxon>
        <taxon>metagenomes</taxon>
        <taxon>ecological metagenomes</taxon>
    </lineage>
</organism>
<evidence type="ECO:0000256" key="1">
    <source>
        <dbReference type="SAM" id="Coils"/>
    </source>
</evidence>
<feature type="coiled-coil region" evidence="1">
    <location>
        <begin position="10"/>
        <end position="51"/>
    </location>
</feature>
<proteinExistence type="predicted"/>